<comment type="similarity">
    <text evidence="1">Belongs to the LysR transcriptional regulatory family.</text>
</comment>
<gene>
    <name evidence="6" type="ORF">GCM10010334_80010</name>
</gene>
<feature type="domain" description="HTH lysR-type" evidence="5">
    <location>
        <begin position="1"/>
        <end position="58"/>
    </location>
</feature>
<organism evidence="6 7">
    <name type="scientific">Streptomyces finlayi</name>
    <dbReference type="NCBI Taxonomy" id="67296"/>
    <lineage>
        <taxon>Bacteria</taxon>
        <taxon>Bacillati</taxon>
        <taxon>Actinomycetota</taxon>
        <taxon>Actinomycetes</taxon>
        <taxon>Kitasatosporales</taxon>
        <taxon>Streptomycetaceae</taxon>
        <taxon>Streptomyces</taxon>
    </lineage>
</organism>
<comment type="caution">
    <text evidence="6">The sequence shown here is derived from an EMBL/GenBank/DDBJ whole genome shotgun (WGS) entry which is preliminary data.</text>
</comment>
<evidence type="ECO:0000256" key="1">
    <source>
        <dbReference type="ARBA" id="ARBA00009437"/>
    </source>
</evidence>
<evidence type="ECO:0000313" key="7">
    <source>
        <dbReference type="Proteomes" id="UP000638353"/>
    </source>
</evidence>
<evidence type="ECO:0000256" key="2">
    <source>
        <dbReference type="ARBA" id="ARBA00023015"/>
    </source>
</evidence>
<dbReference type="InterPro" id="IPR036388">
    <property type="entry name" value="WH-like_DNA-bd_sf"/>
</dbReference>
<reference evidence="6" key="2">
    <citation type="submission" date="2020-09" db="EMBL/GenBank/DDBJ databases">
        <authorList>
            <person name="Sun Q."/>
            <person name="Ohkuma M."/>
        </authorList>
    </citation>
    <scope>NUCLEOTIDE SEQUENCE</scope>
    <source>
        <strain evidence="6">JCM 4637</strain>
    </source>
</reference>
<dbReference type="SUPFAM" id="SSF46785">
    <property type="entry name" value="Winged helix' DNA-binding domain"/>
    <property type="match status" value="1"/>
</dbReference>
<proteinExistence type="inferred from homology"/>
<dbReference type="RefSeq" id="WP_189828067.1">
    <property type="nucleotide sequence ID" value="NZ_BMVC01000028.1"/>
</dbReference>
<evidence type="ECO:0000259" key="5">
    <source>
        <dbReference type="PROSITE" id="PS50931"/>
    </source>
</evidence>
<dbReference type="EMBL" id="BMVC01000028">
    <property type="protein sequence ID" value="GHD17841.1"/>
    <property type="molecule type" value="Genomic_DNA"/>
</dbReference>
<dbReference type="AlphaFoldDB" id="A0A918X8B3"/>
<keyword evidence="3" id="KW-0238">DNA-binding</keyword>
<keyword evidence="2" id="KW-0805">Transcription regulation</keyword>
<keyword evidence="4" id="KW-0804">Transcription</keyword>
<dbReference type="GO" id="GO:0032993">
    <property type="term" value="C:protein-DNA complex"/>
    <property type="evidence" value="ECO:0007669"/>
    <property type="project" value="TreeGrafter"/>
</dbReference>
<dbReference type="PANTHER" id="PTHR30346">
    <property type="entry name" value="TRANSCRIPTIONAL DUAL REGULATOR HCAR-RELATED"/>
    <property type="match status" value="1"/>
</dbReference>
<evidence type="ECO:0000256" key="4">
    <source>
        <dbReference type="ARBA" id="ARBA00023163"/>
    </source>
</evidence>
<dbReference type="Pfam" id="PF03466">
    <property type="entry name" value="LysR_substrate"/>
    <property type="match status" value="1"/>
</dbReference>
<dbReference type="InterPro" id="IPR036390">
    <property type="entry name" value="WH_DNA-bd_sf"/>
</dbReference>
<dbReference type="PROSITE" id="PS50931">
    <property type="entry name" value="HTH_LYSR"/>
    <property type="match status" value="1"/>
</dbReference>
<dbReference type="Gene3D" id="1.10.10.10">
    <property type="entry name" value="Winged helix-like DNA-binding domain superfamily/Winged helix DNA-binding domain"/>
    <property type="match status" value="1"/>
</dbReference>
<name>A0A918X8B3_9ACTN</name>
<dbReference type="GO" id="GO:0003700">
    <property type="term" value="F:DNA-binding transcription factor activity"/>
    <property type="evidence" value="ECO:0007669"/>
    <property type="project" value="InterPro"/>
</dbReference>
<dbReference type="FunFam" id="1.10.10.10:FF:000001">
    <property type="entry name" value="LysR family transcriptional regulator"/>
    <property type="match status" value="1"/>
</dbReference>
<dbReference type="Proteomes" id="UP000638353">
    <property type="component" value="Unassembled WGS sequence"/>
</dbReference>
<dbReference type="PANTHER" id="PTHR30346:SF0">
    <property type="entry name" value="HCA OPERON TRANSCRIPTIONAL ACTIVATOR HCAR"/>
    <property type="match status" value="1"/>
</dbReference>
<sequence length="291" mass="31881">MELRQLRYFCMVAEERNVTRAAELLGIRATSLSQQIIALERDLGAPLFVRTPSGMTPTKAGFALIPQARAALDAAESARSAVRGAAAGDRDPLRVGVTPGCPPWVLRRLWTAADAQTSTLLDWLRRGSLDVGLVVLPLPVDIVGFGSEVVNDEALGVLVTEGHRLASFETVAWPDLAGSELLWFPREFAPGYYDEVLGFCRSAGWAPRVVRERPPRRRMFAAELSGGGDVVALRPEWEAGEGLEWIPLLAEAPRVRHAFVWSRTHSRAEEIAELVREAAPQTRTTSPRGRG</sequence>
<evidence type="ECO:0000313" key="6">
    <source>
        <dbReference type="EMBL" id="GHD17841.1"/>
    </source>
</evidence>
<protein>
    <submittedName>
        <fullName evidence="6">LysR family transcriptional regulator</fullName>
    </submittedName>
</protein>
<dbReference type="InterPro" id="IPR000847">
    <property type="entry name" value="LysR_HTH_N"/>
</dbReference>
<dbReference type="InterPro" id="IPR005119">
    <property type="entry name" value="LysR_subst-bd"/>
</dbReference>
<dbReference type="Gene3D" id="3.40.190.10">
    <property type="entry name" value="Periplasmic binding protein-like II"/>
    <property type="match status" value="2"/>
</dbReference>
<dbReference type="SUPFAM" id="SSF53850">
    <property type="entry name" value="Periplasmic binding protein-like II"/>
    <property type="match status" value="1"/>
</dbReference>
<dbReference type="GO" id="GO:0003677">
    <property type="term" value="F:DNA binding"/>
    <property type="evidence" value="ECO:0007669"/>
    <property type="project" value="UniProtKB-KW"/>
</dbReference>
<evidence type="ECO:0000256" key="3">
    <source>
        <dbReference type="ARBA" id="ARBA00023125"/>
    </source>
</evidence>
<accession>A0A918X8B3</accession>
<reference evidence="6" key="1">
    <citation type="journal article" date="2014" name="Int. J. Syst. Evol. Microbiol.">
        <title>Complete genome sequence of Corynebacterium casei LMG S-19264T (=DSM 44701T), isolated from a smear-ripened cheese.</title>
        <authorList>
            <consortium name="US DOE Joint Genome Institute (JGI-PGF)"/>
            <person name="Walter F."/>
            <person name="Albersmeier A."/>
            <person name="Kalinowski J."/>
            <person name="Ruckert C."/>
        </authorList>
    </citation>
    <scope>NUCLEOTIDE SEQUENCE</scope>
    <source>
        <strain evidence="6">JCM 4637</strain>
    </source>
</reference>
<dbReference type="Pfam" id="PF00126">
    <property type="entry name" value="HTH_1"/>
    <property type="match status" value="1"/>
</dbReference>